<accession>A0A6M3K5I2</accession>
<sequence length="109" mass="12904">MEIELTVLERLVLSNLLPKEGNFTNLKIIRQLKEDLSFDELENKRLGFIQDGDQVKWNMEAGAKIMKKLEFADDSIMKETIIKELKKLNDENKLRDEHFTLYEKFVKSE</sequence>
<gene>
    <name evidence="2" type="ORF">MM415A01588_0007</name>
    <name evidence="1" type="ORF">MM415B00713_0009</name>
</gene>
<protein>
    <submittedName>
        <fullName evidence="2">Uncharacterized protein</fullName>
    </submittedName>
</protein>
<proteinExistence type="predicted"/>
<dbReference type="AlphaFoldDB" id="A0A6M3K5I2"/>
<evidence type="ECO:0000313" key="2">
    <source>
        <dbReference type="EMBL" id="QJA76075.1"/>
    </source>
</evidence>
<dbReference type="EMBL" id="MT142203">
    <property type="protein sequence ID" value="QJA76075.1"/>
    <property type="molecule type" value="Genomic_DNA"/>
</dbReference>
<organism evidence="2">
    <name type="scientific">viral metagenome</name>
    <dbReference type="NCBI Taxonomy" id="1070528"/>
    <lineage>
        <taxon>unclassified sequences</taxon>
        <taxon>metagenomes</taxon>
        <taxon>organismal metagenomes</taxon>
    </lineage>
</organism>
<reference evidence="2" key="1">
    <citation type="submission" date="2020-03" db="EMBL/GenBank/DDBJ databases">
        <title>The deep terrestrial virosphere.</title>
        <authorList>
            <person name="Holmfeldt K."/>
            <person name="Nilsson E."/>
            <person name="Simone D."/>
            <person name="Lopez-Fernandez M."/>
            <person name="Wu X."/>
            <person name="de Brujin I."/>
            <person name="Lundin D."/>
            <person name="Andersson A."/>
            <person name="Bertilsson S."/>
            <person name="Dopson M."/>
        </authorList>
    </citation>
    <scope>NUCLEOTIDE SEQUENCE</scope>
    <source>
        <strain evidence="2">MM415A01588</strain>
        <strain evidence="1">MM415B00713</strain>
    </source>
</reference>
<evidence type="ECO:0000313" key="1">
    <source>
        <dbReference type="EMBL" id="QJA62839.1"/>
    </source>
</evidence>
<name>A0A6M3K5I2_9ZZZZ</name>
<dbReference type="EMBL" id="MT141483">
    <property type="protein sequence ID" value="QJA62839.1"/>
    <property type="molecule type" value="Genomic_DNA"/>
</dbReference>